<name>A0A0L0NWK3_CANAR</name>
<evidence type="ECO:0000313" key="2">
    <source>
        <dbReference type="Proteomes" id="UP000037122"/>
    </source>
</evidence>
<proteinExistence type="predicted"/>
<dbReference type="EMBL" id="LGST01000031">
    <property type="protein sequence ID" value="KND98541.1"/>
    <property type="molecule type" value="Genomic_DNA"/>
</dbReference>
<comment type="caution">
    <text evidence="1">The sequence shown here is derived from an EMBL/GenBank/DDBJ whole genome shotgun (WGS) entry which is preliminary data.</text>
</comment>
<dbReference type="Proteomes" id="UP000037122">
    <property type="component" value="Unassembled WGS sequence"/>
</dbReference>
<sequence>MGEAAFLLAAGALTLGGAGDTLSEVALYMGELMDL</sequence>
<reference evidence="2" key="1">
    <citation type="journal article" date="2015" name="BMC Genomics">
        <title>Draft genome of a commonly misdiagnosed multidrug resistant pathogen Candida auris.</title>
        <authorList>
            <person name="Chatterjee S."/>
            <person name="Alampalli S.V."/>
            <person name="Nageshan R.K."/>
            <person name="Chettiar S.T."/>
            <person name="Joshi S."/>
            <person name="Tatu U.S."/>
        </authorList>
    </citation>
    <scope>NUCLEOTIDE SEQUENCE [LARGE SCALE GENOMIC DNA]</scope>
    <source>
        <strain evidence="2">6684</strain>
    </source>
</reference>
<gene>
    <name evidence="1" type="ORF">QG37_04436</name>
</gene>
<organism evidence="1 2">
    <name type="scientific">Candidozyma auris</name>
    <name type="common">Yeast</name>
    <name type="synonym">Candida auris</name>
    <dbReference type="NCBI Taxonomy" id="498019"/>
    <lineage>
        <taxon>Eukaryota</taxon>
        <taxon>Fungi</taxon>
        <taxon>Dikarya</taxon>
        <taxon>Ascomycota</taxon>
        <taxon>Saccharomycotina</taxon>
        <taxon>Pichiomycetes</taxon>
        <taxon>Metschnikowiaceae</taxon>
        <taxon>Candidozyma</taxon>
    </lineage>
</organism>
<protein>
    <submittedName>
        <fullName evidence="1">Uncharacterized protein</fullName>
    </submittedName>
</protein>
<evidence type="ECO:0000313" key="1">
    <source>
        <dbReference type="EMBL" id="KND98541.1"/>
    </source>
</evidence>
<dbReference type="VEuPathDB" id="FungiDB:QG37_04436"/>
<dbReference type="AlphaFoldDB" id="A0A0L0NWK3"/>
<accession>A0A0L0NWK3</accession>